<evidence type="ECO:0008006" key="3">
    <source>
        <dbReference type="Google" id="ProtNLM"/>
    </source>
</evidence>
<sequence length="65" mass="7649">MNYTRECRFEALDGVSYEKTQDHIDERRIAEKRCAHRSAPDARVLLSFDPARAYLFDAETEARTR</sequence>
<dbReference type="STRING" id="1387277.SAMN06295998_1322"/>
<proteinExistence type="predicted"/>
<dbReference type="Proteomes" id="UP000192330">
    <property type="component" value="Unassembled WGS sequence"/>
</dbReference>
<dbReference type="EMBL" id="FWYD01000032">
    <property type="protein sequence ID" value="SMD10294.1"/>
    <property type="molecule type" value="Genomic_DNA"/>
</dbReference>
<keyword evidence="2" id="KW-1185">Reference proteome</keyword>
<dbReference type="OrthoDB" id="2065409at2"/>
<protein>
    <recommendedName>
        <fullName evidence="3">TOBE domain-containing protein</fullName>
    </recommendedName>
</protein>
<organism evidence="1 2">
    <name type="scientific">Primorskyibacter flagellatus</name>
    <dbReference type="NCBI Taxonomy" id="1387277"/>
    <lineage>
        <taxon>Bacteria</taxon>
        <taxon>Pseudomonadati</taxon>
        <taxon>Pseudomonadota</taxon>
        <taxon>Alphaproteobacteria</taxon>
        <taxon>Rhodobacterales</taxon>
        <taxon>Roseobacteraceae</taxon>
        <taxon>Primorskyibacter</taxon>
    </lineage>
</organism>
<name>A0A1W2EKU3_9RHOB</name>
<evidence type="ECO:0000313" key="2">
    <source>
        <dbReference type="Proteomes" id="UP000192330"/>
    </source>
</evidence>
<dbReference type="RefSeq" id="WP_084354998.1">
    <property type="nucleotide sequence ID" value="NZ_FWYD01000032.1"/>
</dbReference>
<evidence type="ECO:0000313" key="1">
    <source>
        <dbReference type="EMBL" id="SMD10294.1"/>
    </source>
</evidence>
<accession>A0A1W2EKU3</accession>
<reference evidence="1 2" key="1">
    <citation type="submission" date="2017-04" db="EMBL/GenBank/DDBJ databases">
        <authorList>
            <person name="Afonso C.L."/>
            <person name="Miller P.J."/>
            <person name="Scott M.A."/>
            <person name="Spackman E."/>
            <person name="Goraichik I."/>
            <person name="Dimitrov K.M."/>
            <person name="Suarez D.L."/>
            <person name="Swayne D.E."/>
        </authorList>
    </citation>
    <scope>NUCLEOTIDE SEQUENCE [LARGE SCALE GENOMIC DNA]</scope>
    <source>
        <strain evidence="1 2">CGMCC 1.12644</strain>
    </source>
</reference>
<gene>
    <name evidence="1" type="ORF">SAMN06295998_1322</name>
</gene>
<dbReference type="AlphaFoldDB" id="A0A1W2EKU3"/>